<evidence type="ECO:0000256" key="2">
    <source>
        <dbReference type="SAM" id="Phobius"/>
    </source>
</evidence>
<protein>
    <submittedName>
        <fullName evidence="3">Uncharacterized protein</fullName>
    </submittedName>
</protein>
<proteinExistence type="predicted"/>
<feature type="region of interest" description="Disordered" evidence="1">
    <location>
        <begin position="108"/>
        <end position="171"/>
    </location>
</feature>
<gene>
    <name evidence="3" type="ORF">ABB37_00830</name>
</gene>
<dbReference type="RefSeq" id="XP_015665193.1">
    <property type="nucleotide sequence ID" value="XM_015797185.1"/>
</dbReference>
<keyword evidence="4" id="KW-1185">Reference proteome</keyword>
<name>A0A0N0VHW4_LEPPY</name>
<organism evidence="3 4">
    <name type="scientific">Leptomonas pyrrhocoris</name>
    <name type="common">Firebug parasite</name>
    <dbReference type="NCBI Taxonomy" id="157538"/>
    <lineage>
        <taxon>Eukaryota</taxon>
        <taxon>Discoba</taxon>
        <taxon>Euglenozoa</taxon>
        <taxon>Kinetoplastea</taxon>
        <taxon>Metakinetoplastina</taxon>
        <taxon>Trypanosomatida</taxon>
        <taxon>Trypanosomatidae</taxon>
        <taxon>Leishmaniinae</taxon>
        <taxon>Leptomonas</taxon>
    </lineage>
</organism>
<evidence type="ECO:0000313" key="4">
    <source>
        <dbReference type="Proteomes" id="UP000037923"/>
    </source>
</evidence>
<reference evidence="3 4" key="1">
    <citation type="submission" date="2015-07" db="EMBL/GenBank/DDBJ databases">
        <title>High-quality genome of monoxenous trypanosomatid Leptomonas pyrrhocoris.</title>
        <authorList>
            <person name="Flegontov P."/>
            <person name="Butenko A."/>
            <person name="Firsov S."/>
            <person name="Vlcek C."/>
            <person name="Logacheva M.D."/>
            <person name="Field M."/>
            <person name="Filatov D."/>
            <person name="Flegontova O."/>
            <person name="Gerasimov E."/>
            <person name="Jackson A.P."/>
            <person name="Kelly S."/>
            <person name="Opperdoes F."/>
            <person name="O'Reilly A."/>
            <person name="Votypka J."/>
            <person name="Yurchenko V."/>
            <person name="Lukes J."/>
        </authorList>
    </citation>
    <scope>NUCLEOTIDE SEQUENCE [LARGE SCALE GENOMIC DNA]</scope>
    <source>
        <strain evidence="3">H10</strain>
    </source>
</reference>
<dbReference type="RefSeq" id="XP_015665192.1">
    <property type="nucleotide sequence ID" value="XM_015797184.1"/>
</dbReference>
<sequence>MYAAHAAVLRGGVRSGASACTSKRGRWQPLVLTVGRRQASTKAGPPTSSHMPFRSTTKFKLTPAQVNETNVPSAREVAQMIPTLRELQAQLPDALALEQRYIRPENVVAPAPESASTADAADDNDFDGAGGKPSTTPFFVKTTDPLEDLLFGPPKEEGTSAETTTEEDKRPRRQHLLLAYRALLWGTAYALLGVGATVAGAMYLCGYHNLGELLDGVRGKARRDEDRLRGCVAVDDAASSVEHFVIDLTHPAEAWRQLQEVWSAVQRLAEEEDAKTQKSVPL</sequence>
<dbReference type="EMBL" id="LGTL01000001">
    <property type="protein sequence ID" value="KPA86754.1"/>
    <property type="molecule type" value="Genomic_DNA"/>
</dbReference>
<accession>A0A0N0VHW4</accession>
<dbReference type="GeneID" id="26901127"/>
<keyword evidence="2" id="KW-0472">Membrane</keyword>
<dbReference type="EMBL" id="LGTL01000001">
    <property type="protein sequence ID" value="KPA86753.1"/>
    <property type="molecule type" value="Genomic_DNA"/>
</dbReference>
<keyword evidence="2" id="KW-1133">Transmembrane helix</keyword>
<feature type="compositionally biased region" description="Low complexity" evidence="1">
    <location>
        <begin position="109"/>
        <end position="119"/>
    </location>
</feature>
<dbReference type="Proteomes" id="UP000037923">
    <property type="component" value="Unassembled WGS sequence"/>
</dbReference>
<dbReference type="RefSeq" id="XP_015665194.1">
    <property type="nucleotide sequence ID" value="XM_015797186.1"/>
</dbReference>
<dbReference type="AlphaFoldDB" id="A0A0N0VHW4"/>
<comment type="caution">
    <text evidence="3">The sequence shown here is derived from an EMBL/GenBank/DDBJ whole genome shotgun (WGS) entry which is preliminary data.</text>
</comment>
<evidence type="ECO:0000256" key="1">
    <source>
        <dbReference type="SAM" id="MobiDB-lite"/>
    </source>
</evidence>
<evidence type="ECO:0000313" key="3">
    <source>
        <dbReference type="EMBL" id="KPA86754.1"/>
    </source>
</evidence>
<keyword evidence="2" id="KW-0812">Transmembrane</keyword>
<feature type="transmembrane region" description="Helical" evidence="2">
    <location>
        <begin position="178"/>
        <end position="204"/>
    </location>
</feature>
<dbReference type="OMA" id="MIATHEE"/>
<dbReference type="VEuPathDB" id="TriTrypDB:LpyrH10_01_8300"/>
<dbReference type="EMBL" id="LGTL01000001">
    <property type="protein sequence ID" value="KPA86755.1"/>
    <property type="molecule type" value="Genomic_DNA"/>
</dbReference>
<dbReference type="OrthoDB" id="243664at2759"/>